<keyword evidence="7 9" id="KW-0408">Iron</keyword>
<evidence type="ECO:0000313" key="13">
    <source>
        <dbReference type="Proteomes" id="UP000198623"/>
    </source>
</evidence>
<protein>
    <submittedName>
        <fullName evidence="12">Cytochrome c peroxidase</fullName>
    </submittedName>
</protein>
<keyword evidence="12" id="KW-0575">Peroxidase</keyword>
<feature type="binding site" description="axial binding residue" evidence="9">
    <location>
        <position position="87"/>
    </location>
    <ligand>
        <name>heme c</name>
        <dbReference type="ChEBI" id="CHEBI:61717"/>
        <label>1</label>
    </ligand>
    <ligandPart>
        <name>Fe</name>
        <dbReference type="ChEBI" id="CHEBI:18248"/>
    </ligandPart>
</feature>
<dbReference type="STRING" id="1045558.SAMN05216175_10180"/>
<dbReference type="GO" id="GO:0004130">
    <property type="term" value="F:cytochrome-c peroxidase activity"/>
    <property type="evidence" value="ECO:0007669"/>
    <property type="project" value="TreeGrafter"/>
</dbReference>
<evidence type="ECO:0000256" key="10">
    <source>
        <dbReference type="SAM" id="MobiDB-lite"/>
    </source>
</evidence>
<accession>A0A1I2LJ70</accession>
<dbReference type="InterPro" id="IPR026259">
    <property type="entry name" value="MauG/Cytc_peroxidase"/>
</dbReference>
<evidence type="ECO:0000256" key="7">
    <source>
        <dbReference type="ARBA" id="ARBA00023004"/>
    </source>
</evidence>
<evidence type="ECO:0000256" key="8">
    <source>
        <dbReference type="PIRSR" id="PIRSR000294-1"/>
    </source>
</evidence>
<dbReference type="PANTHER" id="PTHR30600">
    <property type="entry name" value="CYTOCHROME C PEROXIDASE-RELATED"/>
    <property type="match status" value="1"/>
</dbReference>
<feature type="domain" description="Cytochrome c" evidence="11">
    <location>
        <begin position="239"/>
        <end position="403"/>
    </location>
</feature>
<dbReference type="PANTHER" id="PTHR30600:SF10">
    <property type="entry name" value="BLL6722 PROTEIN"/>
    <property type="match status" value="1"/>
</dbReference>
<dbReference type="PIRSF" id="PIRSF000294">
    <property type="entry name" value="Cytochrome-c_peroxidase"/>
    <property type="match status" value="1"/>
</dbReference>
<comment type="cofactor">
    <cofactor evidence="8">
        <name>heme</name>
        <dbReference type="ChEBI" id="CHEBI:30413"/>
    </cofactor>
    <text evidence="8">Binds 2 heme groups.</text>
</comment>
<dbReference type="Gene3D" id="1.10.760.10">
    <property type="entry name" value="Cytochrome c-like domain"/>
    <property type="match status" value="2"/>
</dbReference>
<dbReference type="GO" id="GO:0046872">
    <property type="term" value="F:metal ion binding"/>
    <property type="evidence" value="ECO:0007669"/>
    <property type="project" value="UniProtKB-KW"/>
</dbReference>
<dbReference type="InterPro" id="IPR009056">
    <property type="entry name" value="Cyt_c-like_dom"/>
</dbReference>
<evidence type="ECO:0000256" key="9">
    <source>
        <dbReference type="PIRSR" id="PIRSR000294-2"/>
    </source>
</evidence>
<evidence type="ECO:0000256" key="1">
    <source>
        <dbReference type="ARBA" id="ARBA00004418"/>
    </source>
</evidence>
<organism evidence="12 13">
    <name type="scientific">Neptunomonas qingdaonensis</name>
    <dbReference type="NCBI Taxonomy" id="1045558"/>
    <lineage>
        <taxon>Bacteria</taxon>
        <taxon>Pseudomonadati</taxon>
        <taxon>Pseudomonadota</taxon>
        <taxon>Gammaproteobacteria</taxon>
        <taxon>Oceanospirillales</taxon>
        <taxon>Oceanospirillaceae</taxon>
        <taxon>Neptunomonas</taxon>
    </lineage>
</organism>
<evidence type="ECO:0000313" key="12">
    <source>
        <dbReference type="EMBL" id="SFF79502.1"/>
    </source>
</evidence>
<proteinExistence type="predicted"/>
<keyword evidence="5" id="KW-0574">Periplasm</keyword>
<evidence type="ECO:0000256" key="6">
    <source>
        <dbReference type="ARBA" id="ARBA00023002"/>
    </source>
</evidence>
<dbReference type="Pfam" id="PF03150">
    <property type="entry name" value="CCP_MauG"/>
    <property type="match status" value="1"/>
</dbReference>
<keyword evidence="13" id="KW-1185">Reference proteome</keyword>
<sequence length="413" mass="45939">MAAVFLSGSMMRLVVVVGVRLRVLLGILPGIVVVAIGNVNAEPRQVQASQGSLDAALIENRKESLGRQLFFDVNLSQNRTESCASCHAPDKGFSDHRGTGAASAASRGDDGQSLGDRNAPTASYAGFSPVFHQTKEGVYKGGQFWDGRANTLAEQAAGPPLNPGEMAMPDKTSVIARLQENSHYQAAFKGIYGEAIFRHADDAYAAMTDAIATFERTDFFSPFDAKYDRYLRGEYQLTPEEDLGRTLFFSQQFTNCNLCHQLRTLPEQQEETFSNYEFHNIGVPANTALRVINEVTQLDQGLLNHPDVEDVVQRGKFKTPTLRNVAVTAPYMHNGIFKDLRTVILFYNKYNSRSVKRQINPETGDQWREPEIPETLSRKELETGPALDDKRIDALVAFLKTLTDKKYEHLVKP</sequence>
<feature type="binding site" description="covalent" evidence="8">
    <location>
        <position position="86"/>
    </location>
    <ligand>
        <name>heme c</name>
        <dbReference type="ChEBI" id="CHEBI:61717"/>
        <label>1</label>
    </ligand>
</feature>
<feature type="domain" description="Cytochrome c" evidence="11">
    <location>
        <begin position="61"/>
        <end position="182"/>
    </location>
</feature>
<dbReference type="GO" id="GO:0042597">
    <property type="term" value="C:periplasmic space"/>
    <property type="evidence" value="ECO:0007669"/>
    <property type="project" value="UniProtKB-SubCell"/>
</dbReference>
<keyword evidence="6" id="KW-0560">Oxidoreductase</keyword>
<evidence type="ECO:0000256" key="5">
    <source>
        <dbReference type="ARBA" id="ARBA00022764"/>
    </source>
</evidence>
<feature type="binding site" description="covalent" evidence="8">
    <location>
        <position position="259"/>
    </location>
    <ligand>
        <name>heme c</name>
        <dbReference type="ChEBI" id="CHEBI:61717"/>
        <label>2</label>
    </ligand>
</feature>
<dbReference type="SUPFAM" id="SSF46626">
    <property type="entry name" value="Cytochrome c"/>
    <property type="match status" value="2"/>
</dbReference>
<comment type="subcellular location">
    <subcellularLocation>
        <location evidence="1">Periplasm</location>
    </subcellularLocation>
</comment>
<evidence type="ECO:0000256" key="2">
    <source>
        <dbReference type="ARBA" id="ARBA00022617"/>
    </source>
</evidence>
<feature type="binding site" description="covalent" evidence="8">
    <location>
        <position position="256"/>
    </location>
    <ligand>
        <name>heme c</name>
        <dbReference type="ChEBI" id="CHEBI:61717"/>
        <label>2</label>
    </ligand>
</feature>
<dbReference type="InterPro" id="IPR051395">
    <property type="entry name" value="Cytochrome_c_Peroxidase/MauG"/>
</dbReference>
<name>A0A1I2LJ70_9GAMM</name>
<feature type="compositionally biased region" description="Basic and acidic residues" evidence="10">
    <location>
        <begin position="88"/>
        <end position="98"/>
    </location>
</feature>
<dbReference type="Proteomes" id="UP000198623">
    <property type="component" value="Unassembled WGS sequence"/>
</dbReference>
<feature type="binding site" description="axial binding residue" evidence="9">
    <location>
        <position position="260"/>
    </location>
    <ligand>
        <name>heme c</name>
        <dbReference type="ChEBI" id="CHEBI:61717"/>
        <label>2</label>
    </ligand>
    <ligandPart>
        <name>Fe</name>
        <dbReference type="ChEBI" id="CHEBI:18248"/>
    </ligandPart>
</feature>
<dbReference type="InterPro" id="IPR036909">
    <property type="entry name" value="Cyt_c-like_dom_sf"/>
</dbReference>
<evidence type="ECO:0000259" key="11">
    <source>
        <dbReference type="PROSITE" id="PS51007"/>
    </source>
</evidence>
<keyword evidence="2 8" id="KW-0349">Heme</keyword>
<keyword evidence="4" id="KW-0732">Signal</keyword>
<evidence type="ECO:0000256" key="3">
    <source>
        <dbReference type="ARBA" id="ARBA00022723"/>
    </source>
</evidence>
<dbReference type="GO" id="GO:0020037">
    <property type="term" value="F:heme binding"/>
    <property type="evidence" value="ECO:0007669"/>
    <property type="project" value="InterPro"/>
</dbReference>
<dbReference type="EMBL" id="FOOU01000001">
    <property type="protein sequence ID" value="SFF79502.1"/>
    <property type="molecule type" value="Genomic_DNA"/>
</dbReference>
<gene>
    <name evidence="12" type="ORF">SAMN05216175_10180</name>
</gene>
<dbReference type="GO" id="GO:0009055">
    <property type="term" value="F:electron transfer activity"/>
    <property type="evidence" value="ECO:0007669"/>
    <property type="project" value="InterPro"/>
</dbReference>
<feature type="binding site" description="covalent" evidence="8">
    <location>
        <position position="83"/>
    </location>
    <ligand>
        <name>heme c</name>
        <dbReference type="ChEBI" id="CHEBI:61717"/>
        <label>1</label>
    </ligand>
</feature>
<evidence type="ECO:0000256" key="4">
    <source>
        <dbReference type="ARBA" id="ARBA00022729"/>
    </source>
</evidence>
<comment type="PTM">
    <text evidence="8">Binds 2 heme groups per subunit.</text>
</comment>
<feature type="region of interest" description="Disordered" evidence="10">
    <location>
        <begin position="84"/>
        <end position="119"/>
    </location>
</feature>
<dbReference type="RefSeq" id="WP_232348933.1">
    <property type="nucleotide sequence ID" value="NZ_FOOU01000001.1"/>
</dbReference>
<keyword evidence="3 9" id="KW-0479">Metal-binding</keyword>
<dbReference type="AlphaFoldDB" id="A0A1I2LJ70"/>
<dbReference type="InterPro" id="IPR004852">
    <property type="entry name" value="Di-haem_cyt_c_peroxidsae"/>
</dbReference>
<reference evidence="13" key="1">
    <citation type="submission" date="2016-10" db="EMBL/GenBank/DDBJ databases">
        <authorList>
            <person name="Varghese N."/>
            <person name="Submissions S."/>
        </authorList>
    </citation>
    <scope>NUCLEOTIDE SEQUENCE [LARGE SCALE GENOMIC DNA]</scope>
    <source>
        <strain evidence="13">CGMCC 1.10971</strain>
    </source>
</reference>
<dbReference type="PROSITE" id="PS51007">
    <property type="entry name" value="CYTC"/>
    <property type="match status" value="2"/>
</dbReference>